<evidence type="ECO:0000256" key="1">
    <source>
        <dbReference type="SAM" id="MobiDB-lite"/>
    </source>
</evidence>
<feature type="compositionally biased region" description="Basic and acidic residues" evidence="1">
    <location>
        <begin position="1"/>
        <end position="16"/>
    </location>
</feature>
<dbReference type="PANTHER" id="PTHR34468">
    <property type="entry name" value="MICROTUBULE-ASSOCIATED FUTSCH-LIKE PROTEIN"/>
    <property type="match status" value="1"/>
</dbReference>
<protein>
    <submittedName>
        <fullName evidence="3">Uncharacterized protein LOC105852323</fullName>
    </submittedName>
</protein>
<evidence type="ECO:0000313" key="3">
    <source>
        <dbReference type="RefSeq" id="XP_027191026.1"/>
    </source>
</evidence>
<reference evidence="3" key="2">
    <citation type="submission" date="2025-08" db="UniProtKB">
        <authorList>
            <consortium name="RefSeq"/>
        </authorList>
    </citation>
    <scope>IDENTIFICATION</scope>
    <source>
        <tissue evidence="3">Etiolated seedlings</tissue>
    </source>
</reference>
<dbReference type="KEGG" id="cam:105852323"/>
<dbReference type="RefSeq" id="XP_027191026.1">
    <property type="nucleotide sequence ID" value="XM_027335225.1"/>
</dbReference>
<dbReference type="GeneID" id="105852323"/>
<dbReference type="STRING" id="3827.A0A3Q7Y119"/>
<sequence length="124" mass="14124">MLLAEKSSKENDDSADPKTPVTSSSHVRAKSKMSATPFYTAAHCSKCRFDRLETSSFWIGQIKMAESVGKHFVASAFFKLALISQAEPIRNLRTELKKYLSRHGHLSEKKEWRKVAVRYGLFEE</sequence>
<proteinExistence type="predicted"/>
<keyword evidence="2" id="KW-1185">Reference proteome</keyword>
<dbReference type="OrthoDB" id="1918850at2759"/>
<name>A0A3Q7Y119_CICAR</name>
<dbReference type="Proteomes" id="UP000087171">
    <property type="component" value="Chromosome Ca6"/>
</dbReference>
<evidence type="ECO:0000313" key="2">
    <source>
        <dbReference type="Proteomes" id="UP000087171"/>
    </source>
</evidence>
<dbReference type="PANTHER" id="PTHR34468:SF3">
    <property type="entry name" value="OS03G0288900 PROTEIN"/>
    <property type="match status" value="1"/>
</dbReference>
<accession>A0A3Q7Y119</accession>
<gene>
    <name evidence="3" type="primary">LOC105852323</name>
</gene>
<reference evidence="2" key="1">
    <citation type="journal article" date="2013" name="Nat. Biotechnol.">
        <title>Draft genome sequence of chickpea (Cicer arietinum) provides a resource for trait improvement.</title>
        <authorList>
            <person name="Varshney R.K."/>
            <person name="Song C."/>
            <person name="Saxena R.K."/>
            <person name="Azam S."/>
            <person name="Yu S."/>
            <person name="Sharpe A.G."/>
            <person name="Cannon S."/>
            <person name="Baek J."/>
            <person name="Rosen B.D."/>
            <person name="Tar'an B."/>
            <person name="Millan T."/>
            <person name="Zhang X."/>
            <person name="Ramsay L.D."/>
            <person name="Iwata A."/>
            <person name="Wang Y."/>
            <person name="Nelson W."/>
            <person name="Farmer A.D."/>
            <person name="Gaur P.M."/>
            <person name="Soderlund C."/>
            <person name="Penmetsa R.V."/>
            <person name="Xu C."/>
            <person name="Bharti A.K."/>
            <person name="He W."/>
            <person name="Winter P."/>
            <person name="Zhao S."/>
            <person name="Hane J.K."/>
            <person name="Carrasquilla-Garcia N."/>
            <person name="Condie J.A."/>
            <person name="Upadhyaya H.D."/>
            <person name="Luo M.C."/>
            <person name="Thudi M."/>
            <person name="Gowda C.L."/>
            <person name="Singh N.P."/>
            <person name="Lichtenzveig J."/>
            <person name="Gali K.K."/>
            <person name="Rubio J."/>
            <person name="Nadarajan N."/>
            <person name="Dolezel J."/>
            <person name="Bansal K.C."/>
            <person name="Xu X."/>
            <person name="Edwards D."/>
            <person name="Zhang G."/>
            <person name="Kahl G."/>
            <person name="Gil J."/>
            <person name="Singh K.B."/>
            <person name="Datta S.K."/>
            <person name="Jackson S.A."/>
            <person name="Wang J."/>
            <person name="Cook D.R."/>
        </authorList>
    </citation>
    <scope>NUCLEOTIDE SEQUENCE [LARGE SCALE GENOMIC DNA]</scope>
    <source>
        <strain evidence="2">cv. CDC Frontier</strain>
    </source>
</reference>
<organism evidence="2 3">
    <name type="scientific">Cicer arietinum</name>
    <name type="common">Chickpea</name>
    <name type="synonym">Garbanzo</name>
    <dbReference type="NCBI Taxonomy" id="3827"/>
    <lineage>
        <taxon>Eukaryota</taxon>
        <taxon>Viridiplantae</taxon>
        <taxon>Streptophyta</taxon>
        <taxon>Embryophyta</taxon>
        <taxon>Tracheophyta</taxon>
        <taxon>Spermatophyta</taxon>
        <taxon>Magnoliopsida</taxon>
        <taxon>eudicotyledons</taxon>
        <taxon>Gunneridae</taxon>
        <taxon>Pentapetalae</taxon>
        <taxon>rosids</taxon>
        <taxon>fabids</taxon>
        <taxon>Fabales</taxon>
        <taxon>Fabaceae</taxon>
        <taxon>Papilionoideae</taxon>
        <taxon>50 kb inversion clade</taxon>
        <taxon>NPAAA clade</taxon>
        <taxon>Hologalegina</taxon>
        <taxon>IRL clade</taxon>
        <taxon>Cicereae</taxon>
        <taxon>Cicer</taxon>
    </lineage>
</organism>
<feature type="region of interest" description="Disordered" evidence="1">
    <location>
        <begin position="1"/>
        <end position="32"/>
    </location>
</feature>
<dbReference type="AlphaFoldDB" id="A0A3Q7Y119"/>